<comment type="caution">
    <text evidence="1">The sequence shown here is derived from an EMBL/GenBank/DDBJ whole genome shotgun (WGS) entry which is preliminary data.</text>
</comment>
<name>A0ABV2QGG4_9BURK</name>
<evidence type="ECO:0000313" key="2">
    <source>
        <dbReference type="Proteomes" id="UP001549320"/>
    </source>
</evidence>
<gene>
    <name evidence="1" type="ORF">ABIE13_005269</name>
</gene>
<dbReference type="EMBL" id="JBEPSH010000014">
    <property type="protein sequence ID" value="MET4580130.1"/>
    <property type="molecule type" value="Genomic_DNA"/>
</dbReference>
<proteinExistence type="predicted"/>
<protein>
    <submittedName>
        <fullName evidence="1">Uncharacterized protein</fullName>
    </submittedName>
</protein>
<accession>A0ABV2QGG4</accession>
<organism evidence="1 2">
    <name type="scientific">Ottowia thiooxydans</name>
    <dbReference type="NCBI Taxonomy" id="219182"/>
    <lineage>
        <taxon>Bacteria</taxon>
        <taxon>Pseudomonadati</taxon>
        <taxon>Pseudomonadota</taxon>
        <taxon>Betaproteobacteria</taxon>
        <taxon>Burkholderiales</taxon>
        <taxon>Comamonadaceae</taxon>
        <taxon>Ottowia</taxon>
    </lineage>
</organism>
<dbReference type="Proteomes" id="UP001549320">
    <property type="component" value="Unassembled WGS sequence"/>
</dbReference>
<evidence type="ECO:0000313" key="1">
    <source>
        <dbReference type="EMBL" id="MET4580130.1"/>
    </source>
</evidence>
<keyword evidence="2" id="KW-1185">Reference proteome</keyword>
<sequence length="119" mass="13229">MACSAAVRLCSLSRRRESNRVNVVYQIKLSMPRSIGFEHGIEGWGEGGGVSEGRGVVEAPRLVEIENWIGDWERREAASARRLLGLQLGQPPHSRLQRLLLLGETEADHFLVEPIAIES</sequence>
<reference evidence="1 2" key="1">
    <citation type="submission" date="2024-06" db="EMBL/GenBank/DDBJ databases">
        <title>Sorghum-associated microbial communities from plants grown in Nebraska, USA.</title>
        <authorList>
            <person name="Schachtman D."/>
        </authorList>
    </citation>
    <scope>NUCLEOTIDE SEQUENCE [LARGE SCALE GENOMIC DNA]</scope>
    <source>
        <strain evidence="1 2">2709</strain>
    </source>
</reference>